<dbReference type="GeneTree" id="ENSGT01030000234599"/>
<dbReference type="InParanoid" id="A0A4W3GKD0"/>
<reference evidence="3" key="2">
    <citation type="journal article" date="2007" name="PLoS Biol.">
        <title>Survey sequencing and comparative analysis of the elephant shark (Callorhinchus milii) genome.</title>
        <authorList>
            <person name="Venkatesh B."/>
            <person name="Kirkness E.F."/>
            <person name="Loh Y.H."/>
            <person name="Halpern A.L."/>
            <person name="Lee A.P."/>
            <person name="Johnson J."/>
            <person name="Dandona N."/>
            <person name="Viswanathan L.D."/>
            <person name="Tay A."/>
            <person name="Venter J.C."/>
            <person name="Strausberg R.L."/>
            <person name="Brenner S."/>
        </authorList>
    </citation>
    <scope>NUCLEOTIDE SEQUENCE [LARGE SCALE GENOMIC DNA]</scope>
</reference>
<dbReference type="Ensembl" id="ENSCMIT00000003382.1">
    <property type="protein sequence ID" value="ENSCMIP00000003260.1"/>
    <property type="gene ID" value="ENSCMIG00000001941.1"/>
</dbReference>
<dbReference type="PANTHER" id="PTHR14096:SF28">
    <property type="entry name" value="APOLIPOPROTEIN L, 1-RELATED"/>
    <property type="match status" value="1"/>
</dbReference>
<dbReference type="Proteomes" id="UP000314986">
    <property type="component" value="Unassembled WGS sequence"/>
</dbReference>
<dbReference type="GO" id="GO:0005576">
    <property type="term" value="C:extracellular region"/>
    <property type="evidence" value="ECO:0007669"/>
    <property type="project" value="InterPro"/>
</dbReference>
<reference evidence="2" key="5">
    <citation type="submission" date="2025-09" db="UniProtKB">
        <authorList>
            <consortium name="Ensembl"/>
        </authorList>
    </citation>
    <scope>IDENTIFICATION</scope>
</reference>
<sequence length="214" mass="22808">MEKRIEEVQRFKELFPEWKKKMREYKGALCNIADNIDTVHQGATIANITGSSMGAVGGILSIGGLIAAPFTMGSSLVLASLGAGIGVAGGVTNIAASGVDAFKQGDIAKQIDEIMKQYKEDSAEMADCCDQCVKTIQFLNPCLDGSNCTVEKIADTLTKRVMILIAAVFFILNFRVSERVSEAVSEAGREGVNECVRQRASEGMNDGGSEAVSE</sequence>
<proteinExistence type="inferred from homology"/>
<dbReference type="GO" id="GO:0008289">
    <property type="term" value="F:lipid binding"/>
    <property type="evidence" value="ECO:0007669"/>
    <property type="project" value="InterPro"/>
</dbReference>
<dbReference type="PANTHER" id="PTHR14096">
    <property type="entry name" value="APOLIPOPROTEIN L"/>
    <property type="match status" value="1"/>
</dbReference>
<dbReference type="GO" id="GO:0016020">
    <property type="term" value="C:membrane"/>
    <property type="evidence" value="ECO:0007669"/>
    <property type="project" value="TreeGrafter"/>
</dbReference>
<dbReference type="Gene3D" id="1.20.1170.10">
    <property type="match status" value="1"/>
</dbReference>
<dbReference type="GO" id="GO:0042157">
    <property type="term" value="P:lipoprotein metabolic process"/>
    <property type="evidence" value="ECO:0007669"/>
    <property type="project" value="InterPro"/>
</dbReference>
<reference evidence="3" key="1">
    <citation type="journal article" date="2006" name="Science">
        <title>Ancient noncoding elements conserved in the human genome.</title>
        <authorList>
            <person name="Venkatesh B."/>
            <person name="Kirkness E.F."/>
            <person name="Loh Y.H."/>
            <person name="Halpern A.L."/>
            <person name="Lee A.P."/>
            <person name="Johnson J."/>
            <person name="Dandona N."/>
            <person name="Viswanathan L.D."/>
            <person name="Tay A."/>
            <person name="Venter J.C."/>
            <person name="Strausberg R.L."/>
            <person name="Brenner S."/>
        </authorList>
    </citation>
    <scope>NUCLEOTIDE SEQUENCE [LARGE SCALE GENOMIC DNA]</scope>
</reference>
<name>A0A4W3GKD0_CALMI</name>
<reference evidence="3" key="3">
    <citation type="journal article" date="2014" name="Nature">
        <title>Elephant shark genome provides unique insights into gnathostome evolution.</title>
        <authorList>
            <consortium name="International Elephant Shark Genome Sequencing Consortium"/>
            <person name="Venkatesh B."/>
            <person name="Lee A.P."/>
            <person name="Ravi V."/>
            <person name="Maurya A.K."/>
            <person name="Lian M.M."/>
            <person name="Swann J.B."/>
            <person name="Ohta Y."/>
            <person name="Flajnik M.F."/>
            <person name="Sutoh Y."/>
            <person name="Kasahara M."/>
            <person name="Hoon S."/>
            <person name="Gangu V."/>
            <person name="Roy S.W."/>
            <person name="Irimia M."/>
            <person name="Korzh V."/>
            <person name="Kondrychyn I."/>
            <person name="Lim Z.W."/>
            <person name="Tay B.H."/>
            <person name="Tohari S."/>
            <person name="Kong K.W."/>
            <person name="Ho S."/>
            <person name="Lorente-Galdos B."/>
            <person name="Quilez J."/>
            <person name="Marques-Bonet T."/>
            <person name="Raney B.J."/>
            <person name="Ingham P.W."/>
            <person name="Tay A."/>
            <person name="Hillier L.W."/>
            <person name="Minx P."/>
            <person name="Boehm T."/>
            <person name="Wilson R.K."/>
            <person name="Brenner S."/>
            <person name="Warren W.C."/>
        </authorList>
    </citation>
    <scope>NUCLEOTIDE SEQUENCE [LARGE SCALE GENOMIC DNA]</scope>
</reference>
<dbReference type="AlphaFoldDB" id="A0A4W3GKD0"/>
<accession>A0A4W3GKD0</accession>
<dbReference type="Pfam" id="PF05461">
    <property type="entry name" value="ApoL"/>
    <property type="match status" value="1"/>
</dbReference>
<evidence type="ECO:0000313" key="2">
    <source>
        <dbReference type="Ensembl" id="ENSCMIP00000003260.1"/>
    </source>
</evidence>
<dbReference type="InterPro" id="IPR008405">
    <property type="entry name" value="ApoL"/>
</dbReference>
<evidence type="ECO:0000256" key="1">
    <source>
        <dbReference type="ARBA" id="ARBA00010090"/>
    </source>
</evidence>
<dbReference type="GO" id="GO:0006869">
    <property type="term" value="P:lipid transport"/>
    <property type="evidence" value="ECO:0007669"/>
    <property type="project" value="InterPro"/>
</dbReference>
<evidence type="ECO:0000313" key="3">
    <source>
        <dbReference type="Proteomes" id="UP000314986"/>
    </source>
</evidence>
<dbReference type="STRING" id="7868.ENSCMIP00000003260"/>
<reference evidence="2" key="4">
    <citation type="submission" date="2025-08" db="UniProtKB">
        <authorList>
            <consortium name="Ensembl"/>
        </authorList>
    </citation>
    <scope>IDENTIFICATION</scope>
</reference>
<organism evidence="2 3">
    <name type="scientific">Callorhinchus milii</name>
    <name type="common">Ghost shark</name>
    <dbReference type="NCBI Taxonomy" id="7868"/>
    <lineage>
        <taxon>Eukaryota</taxon>
        <taxon>Metazoa</taxon>
        <taxon>Chordata</taxon>
        <taxon>Craniata</taxon>
        <taxon>Vertebrata</taxon>
        <taxon>Chondrichthyes</taxon>
        <taxon>Holocephali</taxon>
        <taxon>Chimaeriformes</taxon>
        <taxon>Callorhinchidae</taxon>
        <taxon>Callorhinchus</taxon>
    </lineage>
</organism>
<protein>
    <submittedName>
        <fullName evidence="2">Uncharacterized protein</fullName>
    </submittedName>
</protein>
<keyword evidence="3" id="KW-1185">Reference proteome</keyword>
<comment type="similarity">
    <text evidence="1">Belongs to the apolipoprotein L family.</text>
</comment>